<reference evidence="1 2" key="1">
    <citation type="submission" date="2020-07" db="EMBL/GenBank/DDBJ databases">
        <title>Endozoicomonas sp. nov., isolated from sediment.</title>
        <authorList>
            <person name="Gu T."/>
        </authorList>
    </citation>
    <scope>NUCLEOTIDE SEQUENCE [LARGE SCALE GENOMIC DNA]</scope>
    <source>
        <strain evidence="1 2">SM1973</strain>
    </source>
</reference>
<accession>A0A853IIV7</accession>
<name>A0A853IIV7_9GAMM</name>
<dbReference type="AlphaFoldDB" id="A0A853IIV7"/>
<dbReference type="RefSeq" id="WP_180571024.1">
    <property type="nucleotide sequence ID" value="NZ_JACCKB010000057.1"/>
</dbReference>
<gene>
    <name evidence="1" type="ORF">H0A36_23680</name>
</gene>
<organism evidence="1 2">
    <name type="scientific">Spartinivicinus marinus</name>
    <dbReference type="NCBI Taxonomy" id="2994442"/>
    <lineage>
        <taxon>Bacteria</taxon>
        <taxon>Pseudomonadati</taxon>
        <taxon>Pseudomonadota</taxon>
        <taxon>Gammaproteobacteria</taxon>
        <taxon>Oceanospirillales</taxon>
        <taxon>Zooshikellaceae</taxon>
        <taxon>Spartinivicinus</taxon>
    </lineage>
</organism>
<keyword evidence="2" id="KW-1185">Reference proteome</keyword>
<protein>
    <submittedName>
        <fullName evidence="1">Uncharacterized protein</fullName>
    </submittedName>
</protein>
<dbReference type="EMBL" id="JACCKB010000057">
    <property type="protein sequence ID" value="NYZ69025.1"/>
    <property type="molecule type" value="Genomic_DNA"/>
</dbReference>
<sequence>MAQKVKLDGIYPYAWNTEREQSFLYSSPILISKLFYYVRNSDKQGVNGTIKYYAPFRLD</sequence>
<evidence type="ECO:0000313" key="1">
    <source>
        <dbReference type="EMBL" id="NYZ69025.1"/>
    </source>
</evidence>
<evidence type="ECO:0000313" key="2">
    <source>
        <dbReference type="Proteomes" id="UP000569732"/>
    </source>
</evidence>
<comment type="caution">
    <text evidence="1">The sequence shown here is derived from an EMBL/GenBank/DDBJ whole genome shotgun (WGS) entry which is preliminary data.</text>
</comment>
<dbReference type="Proteomes" id="UP000569732">
    <property type="component" value="Unassembled WGS sequence"/>
</dbReference>
<proteinExistence type="predicted"/>